<dbReference type="PANTHER" id="PTHR16305:SF28">
    <property type="entry name" value="GUANYLATE CYCLASE DOMAIN-CONTAINING PROTEIN"/>
    <property type="match status" value="1"/>
</dbReference>
<feature type="region of interest" description="Disordered" evidence="3">
    <location>
        <begin position="1255"/>
        <end position="1275"/>
    </location>
</feature>
<dbReference type="OrthoDB" id="516002at2759"/>
<feature type="compositionally biased region" description="Low complexity" evidence="3">
    <location>
        <begin position="68"/>
        <end position="79"/>
    </location>
</feature>
<organism evidence="5 6">
    <name type="scientific">Chlorella sorokiniana</name>
    <name type="common">Freshwater green alga</name>
    <dbReference type="NCBI Taxonomy" id="3076"/>
    <lineage>
        <taxon>Eukaryota</taxon>
        <taxon>Viridiplantae</taxon>
        <taxon>Chlorophyta</taxon>
        <taxon>core chlorophytes</taxon>
        <taxon>Trebouxiophyceae</taxon>
        <taxon>Chlorellales</taxon>
        <taxon>Chlorellaceae</taxon>
        <taxon>Chlorella clade</taxon>
        <taxon>Chlorella</taxon>
    </lineage>
</organism>
<dbReference type="SUPFAM" id="SSF52540">
    <property type="entry name" value="P-loop containing nucleoside triphosphate hydrolases"/>
    <property type="match status" value="1"/>
</dbReference>
<feature type="compositionally biased region" description="Low complexity" evidence="3">
    <location>
        <begin position="1596"/>
        <end position="1620"/>
    </location>
</feature>
<feature type="compositionally biased region" description="Gly residues" evidence="3">
    <location>
        <begin position="2727"/>
        <end position="2741"/>
    </location>
</feature>
<dbReference type="GO" id="GO:0005524">
    <property type="term" value="F:ATP binding"/>
    <property type="evidence" value="ECO:0007669"/>
    <property type="project" value="UniProtKB-KW"/>
</dbReference>
<dbReference type="Gene3D" id="3.30.70.1230">
    <property type="entry name" value="Nucleotide cyclase"/>
    <property type="match status" value="2"/>
</dbReference>
<feature type="region of interest" description="Disordered" evidence="3">
    <location>
        <begin position="1"/>
        <end position="168"/>
    </location>
</feature>
<evidence type="ECO:0000256" key="2">
    <source>
        <dbReference type="ARBA" id="ARBA00022840"/>
    </source>
</evidence>
<protein>
    <submittedName>
        <fullName evidence="5">Adenylate</fullName>
    </submittedName>
</protein>
<evidence type="ECO:0000256" key="3">
    <source>
        <dbReference type="SAM" id="MobiDB-lite"/>
    </source>
</evidence>
<feature type="compositionally biased region" description="Polar residues" evidence="3">
    <location>
        <begin position="121"/>
        <end position="143"/>
    </location>
</feature>
<dbReference type="GO" id="GO:0004016">
    <property type="term" value="F:adenylate cyclase activity"/>
    <property type="evidence" value="ECO:0007669"/>
    <property type="project" value="TreeGrafter"/>
</dbReference>
<feature type="region of interest" description="Disordered" evidence="3">
    <location>
        <begin position="2306"/>
        <end position="2363"/>
    </location>
</feature>
<proteinExistence type="predicted"/>
<accession>A0A2P6U032</accession>
<feature type="domain" description="Guanylate cyclase" evidence="4">
    <location>
        <begin position="502"/>
        <end position="562"/>
    </location>
</feature>
<dbReference type="GO" id="GO:0035556">
    <property type="term" value="P:intracellular signal transduction"/>
    <property type="evidence" value="ECO:0007669"/>
    <property type="project" value="InterPro"/>
</dbReference>
<feature type="region of interest" description="Disordered" evidence="3">
    <location>
        <begin position="239"/>
        <end position="264"/>
    </location>
</feature>
<dbReference type="Proteomes" id="UP000239899">
    <property type="component" value="Unassembled WGS sequence"/>
</dbReference>
<dbReference type="InterPro" id="IPR029787">
    <property type="entry name" value="Nucleotide_cyclase"/>
</dbReference>
<feature type="compositionally biased region" description="Polar residues" evidence="3">
    <location>
        <begin position="1621"/>
        <end position="1631"/>
    </location>
</feature>
<feature type="compositionally biased region" description="Low complexity" evidence="3">
    <location>
        <begin position="49"/>
        <end position="60"/>
    </location>
</feature>
<dbReference type="CDD" id="cd07302">
    <property type="entry name" value="CHD"/>
    <property type="match status" value="1"/>
</dbReference>
<feature type="compositionally biased region" description="Low complexity" evidence="3">
    <location>
        <begin position="1564"/>
        <end position="1586"/>
    </location>
</feature>
<feature type="region of interest" description="Disordered" evidence="3">
    <location>
        <begin position="2526"/>
        <end position="2550"/>
    </location>
</feature>
<keyword evidence="6" id="KW-1185">Reference proteome</keyword>
<feature type="region of interest" description="Disordered" evidence="3">
    <location>
        <begin position="2710"/>
        <end position="2749"/>
    </location>
</feature>
<feature type="region of interest" description="Disordered" evidence="3">
    <location>
        <begin position="2622"/>
        <end position="2668"/>
    </location>
</feature>
<dbReference type="STRING" id="3076.A0A2P6U032"/>
<feature type="compositionally biased region" description="Low complexity" evidence="3">
    <location>
        <begin position="152"/>
        <end position="167"/>
    </location>
</feature>
<feature type="compositionally biased region" description="Low complexity" evidence="3">
    <location>
        <begin position="1"/>
        <end position="22"/>
    </location>
</feature>
<feature type="compositionally biased region" description="Polar residues" evidence="3">
    <location>
        <begin position="2416"/>
        <end position="2426"/>
    </location>
</feature>
<evidence type="ECO:0000313" key="6">
    <source>
        <dbReference type="Proteomes" id="UP000239899"/>
    </source>
</evidence>
<feature type="domain" description="Guanylate cyclase" evidence="4">
    <location>
        <begin position="1004"/>
        <end position="1134"/>
    </location>
</feature>
<keyword evidence="1" id="KW-0547">Nucleotide-binding</keyword>
<feature type="region of interest" description="Disordered" evidence="3">
    <location>
        <begin position="1523"/>
        <end position="1687"/>
    </location>
</feature>
<dbReference type="EMBL" id="LHPG02000003">
    <property type="protein sequence ID" value="PRW59677.1"/>
    <property type="molecule type" value="Genomic_DNA"/>
</dbReference>
<feature type="compositionally biased region" description="Gly residues" evidence="3">
    <location>
        <begin position="80"/>
        <end position="89"/>
    </location>
</feature>
<name>A0A2P6U032_CHLSO</name>
<comment type="caution">
    <text evidence="5">The sequence shown here is derived from an EMBL/GenBank/DDBJ whole genome shotgun (WGS) entry which is preliminary data.</text>
</comment>
<feature type="compositionally biased region" description="Polar residues" evidence="3">
    <location>
        <begin position="1523"/>
        <end position="1548"/>
    </location>
</feature>
<feature type="compositionally biased region" description="Low complexity" evidence="3">
    <location>
        <begin position="862"/>
        <end position="871"/>
    </location>
</feature>
<feature type="region of interest" description="Disordered" evidence="3">
    <location>
        <begin position="736"/>
        <end position="786"/>
    </location>
</feature>
<dbReference type="SUPFAM" id="SSF55073">
    <property type="entry name" value="Nucleotide cyclase"/>
    <property type="match status" value="2"/>
</dbReference>
<evidence type="ECO:0000256" key="1">
    <source>
        <dbReference type="ARBA" id="ARBA00022741"/>
    </source>
</evidence>
<reference evidence="5 6" key="1">
    <citation type="journal article" date="2018" name="Plant J.">
        <title>Genome sequences of Chlorella sorokiniana UTEX 1602 and Micractinium conductrix SAG 241.80: implications to maltose excretion by a green alga.</title>
        <authorList>
            <person name="Arriola M.B."/>
            <person name="Velmurugan N."/>
            <person name="Zhang Y."/>
            <person name="Plunkett M.H."/>
            <person name="Hondzo H."/>
            <person name="Barney B.M."/>
        </authorList>
    </citation>
    <scope>NUCLEOTIDE SEQUENCE [LARGE SCALE GENOMIC DNA]</scope>
    <source>
        <strain evidence="6">UTEX 1602</strain>
    </source>
</reference>
<dbReference type="InterPro" id="IPR027417">
    <property type="entry name" value="P-loop_NTPase"/>
</dbReference>
<dbReference type="GO" id="GO:0005737">
    <property type="term" value="C:cytoplasm"/>
    <property type="evidence" value="ECO:0007669"/>
    <property type="project" value="TreeGrafter"/>
</dbReference>
<feature type="compositionally biased region" description="Low complexity" evidence="3">
    <location>
        <begin position="2639"/>
        <end position="2668"/>
    </location>
</feature>
<feature type="compositionally biased region" description="Pro residues" evidence="3">
    <location>
        <begin position="23"/>
        <end position="35"/>
    </location>
</feature>
<feature type="region of interest" description="Disordered" evidence="3">
    <location>
        <begin position="326"/>
        <end position="354"/>
    </location>
</feature>
<dbReference type="GO" id="GO:0009190">
    <property type="term" value="P:cyclic nucleotide biosynthetic process"/>
    <property type="evidence" value="ECO:0007669"/>
    <property type="project" value="InterPro"/>
</dbReference>
<gene>
    <name evidence="5" type="ORF">C2E21_1513</name>
</gene>
<evidence type="ECO:0000313" key="5">
    <source>
        <dbReference type="EMBL" id="PRW59677.1"/>
    </source>
</evidence>
<dbReference type="PROSITE" id="PS50125">
    <property type="entry name" value="GUANYLATE_CYCLASE_2"/>
    <property type="match status" value="2"/>
</dbReference>
<sequence length="2749" mass="286021">MPEQPEAAAGPPATGPAAVAAAVPPPLPPPQPAPRSPFEVAAAAAEQNGGSRSSSPIPGGLAAAPRQSGSGTTSAAAMGRSGGGGGETGSGPRLALQESLRRRSESVASDRLPPLPPAGSSRPTSAASQYSLEGQSFHSTGSRAGQRRPSVRRSASAASNPSSHSSALDGVLSQLQSPLGAGEGPCECRVLLPGLDLAEHGLEGLQEELAGPGGDLVVVTAPRGVNLRDAIGQALSPSQLQLDGEPASRPASQQWGSLPGTPASLPAALASPAVANQEGWPPGSAAAAVPLEQQQAGGMPEGTLGTGQQAADWQWLLRGRFNASSVELGGSAQPSPSTRPPPLPGAGTVAGPLSLPLPQEQQVQANASEAAEQQWQRPRATTLDQLELLQSEAPAVRPEGARPWSYDGTAASLGVPRPLKASSLEVAYRARAAARMWPMLAPFVPRMLRQLILQTGPLPSMENGAGSLVYGSLGRAIAARASATPVHLSRSMRPCMDSFPAAVLIADVSGFTALTEALGGQGSTGVELLTMCMNRYFTKVIDLLLLYGGDVEKFAGDSMIVVFVPTPEEAEGSEDGGLAAATLRAVTCGSQLAARFGGMRMLPNGDVVSIPAAERWAAEADAADAAAAAARAAGEHTGLRERLEELRDVLAAPAGKALVRGTGLAVRAPGMLATRAPGLAVKAAGGGARVTANVLGKAAGPLAPLADAACHSSSISMSVGSVGPWAPSLAELSTGLGLPAGSTTSQPERAAGSEARPLSNFAPLARRSPLRRHGSGGPGGKPQLAQRTSLDVPIGQRASVDGAQVAQQAQQAQQQAVMQVVLSLKVMVAAGTVCAFHIGGGQESADDTSSIPRWEFFIGDTPQPEEQPAGQEGEDSALRPRPPISQLEAAEQYAVSGEVILSPEVADLAGSACLLEPLGGGNARLLEVLEPYQLPPEALKEAGGTTSLERAARQVARERAALNALPEAAQGHALQLLRMHLLENVRVRVEAGHIDYVNELRVGTVLFLGFPSLLEPPPVAGPGTTRTGLAAVQACMEAVQKRMRQHDGSFLQFRCDEKGFLAICAFGLPGRSHEDGPARGIQAALAIVETVKRKGGRACCGVTTGQLFCAMVGSQRRSEYTVFGNAINLSARLMVRARDRGAEVYCDATTQQLAKHKAVYQQLDPVRVKGRQLPVEIFEVTSLHAEALASGQRPGLSPLLSSLPPRGLPPAAEAAAAAAAAQLSRQGSAVGAAAAAAPPPAEGSLEALAADLTRGAQAGATGPQQAQQAQQPGSGALLSMGDRLVSIASTAAAPAGMLPHTPMIGRDGELAAITMRCVDLVRHRRGGLVMLEGDAGMGKSRLVEELQHSELGGVYSDCNMFLGLGRRERKSQALYPWRRVLREMFHHDRQLGQVYCLRGTDPVVVATELALRLQAGVPDFAQWRHLLADALELPLAEFPPALLTLEQHRQWLLEQRRVQAGTPMRGPSPESLDLLPSLSPEGFDRLAAHPDRLAEADEVFLADADRAKSFASRMKRSASLTLGSLRQGSSASPLANAQATLRSSTPSPQKMAKLRQHHEAIVWQQAQAAAAAAERPLGGQQQQEETGSSEEEDETASQGSFSSSEAASFTSSFSARSTGAISTAGSPSTSMALEGSNGRQGGSGAPQPSSTSARTSGSWGRSSGLQRSATSRGAGNLALRPSSPGREISTHLRAKKVQELVVSIIRQFTEAYGPLILVLEDLHNFDAASFRLLSTAINDEPLRRSVLFIVTYRPYVGALSPALRQKGAKELFYQRVQAAYRSLLAQPFSLHLVLQPFNAEQSRQFVSAALSGAQVPLEVAQLLWERSNGLPSFLEQLVVFLQLFVQTQMEAHSASLSLTSDDGLRLRRRNTAEEVQAVAQAGLDFIRNNVSINSIITDRVDRLRPEEQLTLKVASVLGLTIYRQLLQAIHPQHPSAMALESSLCALEGASFLRQDPMDPATWRFCQVLARDVVYEMVPQDVRRDWHAAAAAAMEAYSSDQMHLPPSTIAWHWGQSCKGAELTQWQRSFCAAQWWEKAALASLDNGAYADALPLMQKAQDVARALESHFAGHSRSFLLMRRAQEQVAAQAAAVAAGRPFPGGSSLLPPDPAMAGAALPLVASGSGELESVLPLIPHLRRAHWERCMAAMCVAVELSAESLHEAKTHCLLALYLLDVPLPTSEEYLAAERRRHWWPQTGPLAHLASAVRSVAGACWRSAGGDDPLLRRVCELESGGYAWMARPSIPGRRWRRMASAAAPPPLRAGTRTGLVAGLRALGGASAGVEAQQLPSATAGGSAFDGALGQQAALSGGQGSANGQDSGGDASLAGWGARSSFAAGPAAPQQEQSSGEAGQAGLPPLMQPSPFDLSVGGAGAAVPAAVPSSAAPASAAAGVSAGAAAAAQSQPSLAAAPGAGGSHQSSLSATSGKRLTGGSAGGYSGTLGMPSRLQQQADDDALLGNSGSQRMFLPWQAAGLQAQAAAAAAVPAQPFGELLPQWQTVSDRASMSVLPSMSGPAEAWGADGLSSFMGQQEEEQEAEQRQRRRFRLSGGDQRYSAEARSEAALALDLLVSLLLAPQQGPTDVEGLRYVRWACRLLHGGRPPKHSSLWPVYRDALEGLRRCQQGQWPPVMPAGQPPLGRLQQEPPVGEAAQQQAQPQEAPQQQPQPAAVVPAEGAAGFGAAAAGGAIAQPQCNVPGMQSLCAIAGEVAEELARTGRTQPNELQRPGLPSLGGGTAGGTAGSTAGGTVAAPR</sequence>
<dbReference type="InterPro" id="IPR001054">
    <property type="entry name" value="A/G_cyclase"/>
</dbReference>
<feature type="region of interest" description="Disordered" evidence="3">
    <location>
        <begin position="858"/>
        <end position="880"/>
    </location>
</feature>
<evidence type="ECO:0000259" key="4">
    <source>
        <dbReference type="PROSITE" id="PS50125"/>
    </source>
</evidence>
<feature type="region of interest" description="Disordered" evidence="3">
    <location>
        <begin position="2406"/>
        <end position="2444"/>
    </location>
</feature>
<keyword evidence="2" id="KW-0067">ATP-binding</keyword>
<dbReference type="PANTHER" id="PTHR16305">
    <property type="entry name" value="TESTICULAR SOLUBLE ADENYLYL CYCLASE"/>
    <property type="match status" value="1"/>
</dbReference>
<feature type="compositionally biased region" description="Polar residues" evidence="3">
    <location>
        <begin position="1646"/>
        <end position="1673"/>
    </location>
</feature>